<reference evidence="7 8" key="1">
    <citation type="journal article" date="2006" name="Science">
        <title>Phytophthora genome sequences uncover evolutionary origins and mechanisms of pathogenesis.</title>
        <authorList>
            <person name="Tyler B.M."/>
            <person name="Tripathy S."/>
            <person name="Zhang X."/>
            <person name="Dehal P."/>
            <person name="Jiang R.H."/>
            <person name="Aerts A."/>
            <person name="Arredondo F.D."/>
            <person name="Baxter L."/>
            <person name="Bensasson D."/>
            <person name="Beynon J.L."/>
            <person name="Chapman J."/>
            <person name="Damasceno C.M."/>
            <person name="Dorrance A.E."/>
            <person name="Dou D."/>
            <person name="Dickerman A.W."/>
            <person name="Dubchak I.L."/>
            <person name="Garbelotto M."/>
            <person name="Gijzen M."/>
            <person name="Gordon S.G."/>
            <person name="Govers F."/>
            <person name="Grunwald N.J."/>
            <person name="Huang W."/>
            <person name="Ivors K.L."/>
            <person name="Jones R.W."/>
            <person name="Kamoun S."/>
            <person name="Krampis K."/>
            <person name="Lamour K.H."/>
            <person name="Lee M.K."/>
            <person name="McDonald W.H."/>
            <person name="Medina M."/>
            <person name="Meijer H.J."/>
            <person name="Nordberg E.K."/>
            <person name="Maclean D.J."/>
            <person name="Ospina-Giraldo M.D."/>
            <person name="Morris P.F."/>
            <person name="Phuntumart V."/>
            <person name="Putnam N.H."/>
            <person name="Rash S."/>
            <person name="Rose J.K."/>
            <person name="Sakihama Y."/>
            <person name="Salamov A.A."/>
            <person name="Savidor A."/>
            <person name="Scheuring C.F."/>
            <person name="Smith B.M."/>
            <person name="Sobral B.W."/>
            <person name="Terry A."/>
            <person name="Torto-Alalibo T.A."/>
            <person name="Win J."/>
            <person name="Xu Z."/>
            <person name="Zhang H."/>
            <person name="Grigoriev I.V."/>
            <person name="Rokhsar D.S."/>
            <person name="Boore J.L."/>
        </authorList>
    </citation>
    <scope>NUCLEOTIDE SEQUENCE [LARGE SCALE GENOMIC DNA]</scope>
    <source>
        <strain evidence="7 8">P6497</strain>
    </source>
</reference>
<feature type="region of interest" description="Disordered" evidence="5">
    <location>
        <begin position="277"/>
        <end position="313"/>
    </location>
</feature>
<dbReference type="Proteomes" id="UP000002640">
    <property type="component" value="Unassembled WGS sequence"/>
</dbReference>
<dbReference type="RefSeq" id="XP_009529651.1">
    <property type="nucleotide sequence ID" value="XM_009531356.1"/>
</dbReference>
<keyword evidence="8" id="KW-1185">Reference proteome</keyword>
<evidence type="ECO:0000256" key="1">
    <source>
        <dbReference type="ARBA" id="ARBA00022723"/>
    </source>
</evidence>
<feature type="domain" description="RING-type" evidence="6">
    <location>
        <begin position="42"/>
        <end position="83"/>
    </location>
</feature>
<evidence type="ECO:0000256" key="5">
    <source>
        <dbReference type="SAM" id="MobiDB-lite"/>
    </source>
</evidence>
<organism evidence="7 8">
    <name type="scientific">Phytophthora sojae (strain P6497)</name>
    <name type="common">Soybean stem and root rot agent</name>
    <name type="synonym">Phytophthora megasperma f. sp. glycines</name>
    <dbReference type="NCBI Taxonomy" id="1094619"/>
    <lineage>
        <taxon>Eukaryota</taxon>
        <taxon>Sar</taxon>
        <taxon>Stramenopiles</taxon>
        <taxon>Oomycota</taxon>
        <taxon>Peronosporomycetes</taxon>
        <taxon>Peronosporales</taxon>
        <taxon>Peronosporaceae</taxon>
        <taxon>Phytophthora</taxon>
    </lineage>
</organism>
<dbReference type="SMART" id="SM00249">
    <property type="entry name" value="PHD"/>
    <property type="match status" value="1"/>
</dbReference>
<sequence length="662" mass="72683">MADAEEKRRAPEVVDLVDDEDGDNDTHNEEEDVMEDTEEDACCICQDLVDVLKQGVLSGCDHRFHFDCIVAWAKVTNLCPLCKTKFNSVTRQDAQGVVVHREAILDHKQVYRPDPSDHDIAAQLRLVNQARCELCGSGEDEHVLLLCEALGCGVANHTYCIGLRAVPNTSWYCSRHATTQQRASDAIVRPATTVSTRRRTRRLASLMSNVLGGRRETTATRARRRGNPNFVAVGEAEDRRPMRGIAAAYALRMSRELMQVQLRADAMFARGDLTQSSLYGRRGGSDASAARNGTRSTITQSGSSAIDQMWEDHSRSRQELAAAAIAAHDHGSGGDNGGTRPSQRSNSVSNTFAPEYCELAKLMQDAVSSDNYASSVTLLIPKTAKLRLVSRVKTFFGRLNQKEKAAAVELGCLAVLHQWIRVAEQEGGNTVSAPNPQVLDAVLGILETLPVRKEDLVEEQGLQDTMDRLSELSDVSIENRQRIIELSEKWRELNPPAPVEPPRSPVNPQVSSPVNAAQNLPVITAFTSPKRPARSSSKRKRKREAWSDTVVEYVKAKLYPLYKQSDGAGKLTKDRFKAIVKEVAELFSQEAASMQSALLLPSGELSNLAKSRVKKLIDRVYKASASGAPGRGASAPTPLLMRAAVPASTYSAVPSIKHQRRR</sequence>
<dbReference type="GO" id="GO:0008270">
    <property type="term" value="F:zinc ion binding"/>
    <property type="evidence" value="ECO:0007669"/>
    <property type="project" value="UniProtKB-KW"/>
</dbReference>
<feature type="compositionally biased region" description="Acidic residues" evidence="5">
    <location>
        <begin position="15"/>
        <end position="33"/>
    </location>
</feature>
<evidence type="ECO:0000259" key="6">
    <source>
        <dbReference type="PROSITE" id="PS50089"/>
    </source>
</evidence>
<dbReference type="InterPro" id="IPR013083">
    <property type="entry name" value="Znf_RING/FYVE/PHD"/>
</dbReference>
<gene>
    <name evidence="7" type="ORF">PHYSODRAFT_302312</name>
</gene>
<evidence type="ECO:0000256" key="4">
    <source>
        <dbReference type="PROSITE-ProRule" id="PRU00175"/>
    </source>
</evidence>
<evidence type="ECO:0000256" key="3">
    <source>
        <dbReference type="ARBA" id="ARBA00022833"/>
    </source>
</evidence>
<dbReference type="SMR" id="G4ZKG0"/>
<dbReference type="SMART" id="SM00184">
    <property type="entry name" value="RING"/>
    <property type="match status" value="1"/>
</dbReference>
<feature type="compositionally biased region" description="Basic residues" evidence="5">
    <location>
        <begin position="531"/>
        <end position="542"/>
    </location>
</feature>
<dbReference type="GeneID" id="20642132"/>
<protein>
    <recommendedName>
        <fullName evidence="6">RING-type domain-containing protein</fullName>
    </recommendedName>
</protein>
<dbReference type="Gene3D" id="3.30.40.10">
    <property type="entry name" value="Zinc/RING finger domain, C3HC4 (zinc finger)"/>
    <property type="match status" value="2"/>
</dbReference>
<dbReference type="SUPFAM" id="SSF57850">
    <property type="entry name" value="RING/U-box"/>
    <property type="match status" value="1"/>
</dbReference>
<dbReference type="InterPro" id="IPR011011">
    <property type="entry name" value="Znf_FYVE_PHD"/>
</dbReference>
<dbReference type="Pfam" id="PF13639">
    <property type="entry name" value="zf-RING_2"/>
    <property type="match status" value="1"/>
</dbReference>
<keyword evidence="3" id="KW-0862">Zinc</keyword>
<dbReference type="STRING" id="1094619.G4ZKG0"/>
<dbReference type="InterPro" id="IPR001841">
    <property type="entry name" value="Znf_RING"/>
</dbReference>
<dbReference type="PANTHER" id="PTHR47177">
    <property type="entry name" value="F18C1.6 PROTEIN"/>
    <property type="match status" value="1"/>
</dbReference>
<dbReference type="InterPro" id="IPR035441">
    <property type="entry name" value="TFIIS/LEDGF_dom_sf"/>
</dbReference>
<keyword evidence="1" id="KW-0479">Metal-binding</keyword>
<dbReference type="SUPFAM" id="SSF57903">
    <property type="entry name" value="FYVE/PHD zinc finger"/>
    <property type="match status" value="1"/>
</dbReference>
<evidence type="ECO:0000313" key="7">
    <source>
        <dbReference type="EMBL" id="EGZ15902.1"/>
    </source>
</evidence>
<feature type="compositionally biased region" description="Polar residues" evidence="5">
    <location>
        <begin position="509"/>
        <end position="518"/>
    </location>
</feature>
<keyword evidence="2 4" id="KW-0863">Zinc-finger</keyword>
<dbReference type="OMA" id="CIVAWAK"/>
<dbReference type="AlphaFoldDB" id="G4ZKG0"/>
<dbReference type="PANTHER" id="PTHR47177:SF3">
    <property type="entry name" value="F18C1.6 PROTEIN"/>
    <property type="match status" value="1"/>
</dbReference>
<feature type="compositionally biased region" description="Polar residues" evidence="5">
    <location>
        <begin position="291"/>
        <end position="306"/>
    </location>
</feature>
<feature type="compositionally biased region" description="Basic and acidic residues" evidence="5">
    <location>
        <begin position="1"/>
        <end position="12"/>
    </location>
</feature>
<dbReference type="Gene3D" id="1.20.930.10">
    <property type="entry name" value="Conserved domain common to transcription factors TFIIS, elongin A, CRSP70"/>
    <property type="match status" value="1"/>
</dbReference>
<dbReference type="KEGG" id="psoj:PHYSODRAFT_302312"/>
<feature type="region of interest" description="Disordered" evidence="5">
    <location>
        <begin position="328"/>
        <end position="349"/>
    </location>
</feature>
<proteinExistence type="predicted"/>
<accession>G4ZKG0</accession>
<dbReference type="PROSITE" id="PS50089">
    <property type="entry name" value="ZF_RING_2"/>
    <property type="match status" value="1"/>
</dbReference>
<feature type="compositionally biased region" description="Pro residues" evidence="5">
    <location>
        <begin position="495"/>
        <end position="505"/>
    </location>
</feature>
<name>G4ZKG0_PHYSP</name>
<evidence type="ECO:0000256" key="2">
    <source>
        <dbReference type="ARBA" id="ARBA00022771"/>
    </source>
</evidence>
<evidence type="ECO:0000313" key="8">
    <source>
        <dbReference type="Proteomes" id="UP000002640"/>
    </source>
</evidence>
<feature type="region of interest" description="Disordered" evidence="5">
    <location>
        <begin position="493"/>
        <end position="542"/>
    </location>
</feature>
<dbReference type="EMBL" id="JH159155">
    <property type="protein sequence ID" value="EGZ15902.1"/>
    <property type="molecule type" value="Genomic_DNA"/>
</dbReference>
<dbReference type="InParanoid" id="G4ZKG0"/>
<feature type="compositionally biased region" description="Polar residues" evidence="5">
    <location>
        <begin position="339"/>
        <end position="349"/>
    </location>
</feature>
<feature type="region of interest" description="Disordered" evidence="5">
    <location>
        <begin position="1"/>
        <end position="33"/>
    </location>
</feature>
<dbReference type="InterPro" id="IPR001965">
    <property type="entry name" value="Znf_PHD"/>
</dbReference>